<comment type="caution">
    <text evidence="1">The sequence shown here is derived from an EMBL/GenBank/DDBJ whole genome shotgun (WGS) entry which is preliminary data.</text>
</comment>
<name>A0AA40BZA3_9PEZI</name>
<evidence type="ECO:0000313" key="1">
    <source>
        <dbReference type="EMBL" id="KAK0618949.1"/>
    </source>
</evidence>
<dbReference type="AlphaFoldDB" id="A0AA40BZA3"/>
<evidence type="ECO:0000313" key="2">
    <source>
        <dbReference type="Proteomes" id="UP001175000"/>
    </source>
</evidence>
<gene>
    <name evidence="1" type="ORF">B0T14DRAFT_518290</name>
</gene>
<dbReference type="EMBL" id="JAULSU010000004">
    <property type="protein sequence ID" value="KAK0618949.1"/>
    <property type="molecule type" value="Genomic_DNA"/>
</dbReference>
<reference evidence="1" key="1">
    <citation type="submission" date="2023-06" db="EMBL/GenBank/DDBJ databases">
        <title>Genome-scale phylogeny and comparative genomics of the fungal order Sordariales.</title>
        <authorList>
            <consortium name="Lawrence Berkeley National Laboratory"/>
            <person name="Hensen N."/>
            <person name="Bonometti L."/>
            <person name="Westerberg I."/>
            <person name="Brannstrom I.O."/>
            <person name="Guillou S."/>
            <person name="Cros-Aarteil S."/>
            <person name="Calhoun S."/>
            <person name="Haridas S."/>
            <person name="Kuo A."/>
            <person name="Mondo S."/>
            <person name="Pangilinan J."/>
            <person name="Riley R."/>
            <person name="Labutti K."/>
            <person name="Andreopoulos B."/>
            <person name="Lipzen A."/>
            <person name="Chen C."/>
            <person name="Yanf M."/>
            <person name="Daum C."/>
            <person name="Ng V."/>
            <person name="Clum A."/>
            <person name="Steindorff A."/>
            <person name="Ohm R."/>
            <person name="Martin F."/>
            <person name="Silar P."/>
            <person name="Natvig D."/>
            <person name="Lalanne C."/>
            <person name="Gautier V."/>
            <person name="Ament-Velasquez S.L."/>
            <person name="Kruys A."/>
            <person name="Hutchinson M.I."/>
            <person name="Powell A.J."/>
            <person name="Barry K."/>
            <person name="Miller A.N."/>
            <person name="Grigoriev I.V."/>
            <person name="Debuchy R."/>
            <person name="Gladieux P."/>
            <person name="Thoren M.H."/>
            <person name="Johannesson H."/>
        </authorList>
    </citation>
    <scope>NUCLEOTIDE SEQUENCE</scope>
    <source>
        <strain evidence="1">CBS 606.72</strain>
    </source>
</reference>
<accession>A0AA40BZA3</accession>
<keyword evidence="2" id="KW-1185">Reference proteome</keyword>
<dbReference type="Proteomes" id="UP001175000">
    <property type="component" value="Unassembled WGS sequence"/>
</dbReference>
<proteinExistence type="predicted"/>
<sequence>MKICLPCADLLCSATPTVTSLSYFLYPLYRGFIRDNILNSVLAVLFGIRRFVSMTC</sequence>
<protein>
    <submittedName>
        <fullName evidence="1">Uncharacterized protein</fullName>
    </submittedName>
</protein>
<organism evidence="1 2">
    <name type="scientific">Immersiella caudata</name>
    <dbReference type="NCBI Taxonomy" id="314043"/>
    <lineage>
        <taxon>Eukaryota</taxon>
        <taxon>Fungi</taxon>
        <taxon>Dikarya</taxon>
        <taxon>Ascomycota</taxon>
        <taxon>Pezizomycotina</taxon>
        <taxon>Sordariomycetes</taxon>
        <taxon>Sordariomycetidae</taxon>
        <taxon>Sordariales</taxon>
        <taxon>Lasiosphaeriaceae</taxon>
        <taxon>Immersiella</taxon>
    </lineage>
</organism>